<evidence type="ECO:0000259" key="18">
    <source>
        <dbReference type="PROSITE" id="PS50885"/>
    </source>
</evidence>
<dbReference type="Gene3D" id="1.20.120.960">
    <property type="entry name" value="Histidine kinase NarX, sensor domain"/>
    <property type="match status" value="1"/>
</dbReference>
<evidence type="ECO:0000256" key="14">
    <source>
        <dbReference type="PIRNR" id="PIRNR003167"/>
    </source>
</evidence>
<organism evidence="19 20">
    <name type="scientific">Vibrio tritonius</name>
    <dbReference type="NCBI Taxonomy" id="1435069"/>
    <lineage>
        <taxon>Bacteria</taxon>
        <taxon>Pseudomonadati</taxon>
        <taxon>Pseudomonadota</taxon>
        <taxon>Gammaproteobacteria</taxon>
        <taxon>Vibrionales</taxon>
        <taxon>Vibrionaceae</taxon>
        <taxon>Vibrio</taxon>
    </lineage>
</organism>
<dbReference type="SMART" id="SM00304">
    <property type="entry name" value="HAMP"/>
    <property type="match status" value="1"/>
</dbReference>
<dbReference type="EC" id="2.7.13.3" evidence="14"/>
<dbReference type="Proteomes" id="UP001199044">
    <property type="component" value="Unassembled WGS sequence"/>
</dbReference>
<comment type="caution">
    <text evidence="19">The sequence shown here is derived from an EMBL/GenBank/DDBJ whole genome shotgun (WGS) entry which is preliminary data.</text>
</comment>
<dbReference type="Pfam" id="PF07730">
    <property type="entry name" value="HisKA_3"/>
    <property type="match status" value="1"/>
</dbReference>
<sequence length="545" mass="63372">MIISENTSASIQGNAHMINRVGSIRMQSYRILTLDVIHDNANKEIRALENELTAPSFQKFIRHEKFGKAYQAIINLWYNTTKPKLLSEQNLDTKLKSIEQFVTKLNVLISQIDKHTEKQILTISITQKVFMILTVLFLILAFTGLHKRLFVPWRKLLHMANTMRGGDFSLRFESKKYRDEMAELGSALNSMAHDLSLMYTDLEQRVQQKTNELKQQNQYLDFLYRSGRTFNHHYLDIETLTPLFLELLELLEINRIIFYPNESLHYLMRDKLDCQASKQISERNTPLNWILNDESQECGSIIIYPKFDSLPPEQLQFLETFCDFFTQYLSSLMQDQHKHQLLVLEERHTIARELHDSIAQSLSYLKIKSGILRINSANFSEEQHQTLQDISKEINNAYTQLRELLMTFRLKLDETKLSTAIVNSINEYNKKLGLTIDFKNNWPDNIIPPRHEIHILQIIRESLSNIYKHANATEVKIHLTYNQECYLTISDNGIGLDPNAKELSNHFGLTIIADRVKSLSGQLEIHSDPTTGTDISISFPPQLKE</sequence>
<feature type="domain" description="HAMP" evidence="18">
    <location>
        <begin position="147"/>
        <end position="200"/>
    </location>
</feature>
<evidence type="ECO:0000313" key="19">
    <source>
        <dbReference type="EMBL" id="MCA2015531.1"/>
    </source>
</evidence>
<dbReference type="InterPro" id="IPR029095">
    <property type="entry name" value="NarX-like_N"/>
</dbReference>
<comment type="catalytic activity">
    <reaction evidence="1 14">
        <text>ATP + protein L-histidine = ADP + protein N-phospho-L-histidine.</text>
        <dbReference type="EC" id="2.7.13.3"/>
    </reaction>
</comment>
<keyword evidence="9 14" id="KW-0418">Kinase</keyword>
<evidence type="ECO:0000256" key="4">
    <source>
        <dbReference type="ARBA" id="ARBA00022519"/>
    </source>
</evidence>
<evidence type="ECO:0000256" key="9">
    <source>
        <dbReference type="ARBA" id="ARBA00022777"/>
    </source>
</evidence>
<keyword evidence="8 14" id="KW-0547">Nucleotide-binding</keyword>
<dbReference type="Gene3D" id="3.30.565.10">
    <property type="entry name" value="Histidine kinase-like ATPase, C-terminal domain"/>
    <property type="match status" value="1"/>
</dbReference>
<dbReference type="Pfam" id="PF13675">
    <property type="entry name" value="PilJ"/>
    <property type="match status" value="1"/>
</dbReference>
<name>A0ABS7YKX8_9VIBR</name>
<evidence type="ECO:0000256" key="12">
    <source>
        <dbReference type="ARBA" id="ARBA00023012"/>
    </source>
</evidence>
<keyword evidence="15" id="KW-0175">Coiled coil</keyword>
<dbReference type="PANTHER" id="PTHR24421">
    <property type="entry name" value="NITRATE/NITRITE SENSOR PROTEIN NARX-RELATED"/>
    <property type="match status" value="1"/>
</dbReference>
<keyword evidence="13 14" id="KW-0472">Membrane</keyword>
<dbReference type="CDD" id="cd06225">
    <property type="entry name" value="HAMP"/>
    <property type="match status" value="1"/>
</dbReference>
<evidence type="ECO:0000256" key="1">
    <source>
        <dbReference type="ARBA" id="ARBA00000085"/>
    </source>
</evidence>
<evidence type="ECO:0000256" key="3">
    <source>
        <dbReference type="ARBA" id="ARBA00022475"/>
    </source>
</evidence>
<feature type="transmembrane region" description="Helical" evidence="16">
    <location>
        <begin position="129"/>
        <end position="145"/>
    </location>
</feature>
<keyword evidence="11 16" id="KW-1133">Transmembrane helix</keyword>
<dbReference type="EMBL" id="JAIWIU010000030">
    <property type="protein sequence ID" value="MCA2015531.1"/>
    <property type="molecule type" value="Genomic_DNA"/>
</dbReference>
<dbReference type="CDD" id="cd16917">
    <property type="entry name" value="HATPase_UhpB-NarQ-NarX-like"/>
    <property type="match status" value="1"/>
</dbReference>
<dbReference type="CDD" id="cd22900">
    <property type="entry name" value="NarX_sensor"/>
    <property type="match status" value="1"/>
</dbReference>
<evidence type="ECO:0000256" key="16">
    <source>
        <dbReference type="SAM" id="Phobius"/>
    </source>
</evidence>
<evidence type="ECO:0000313" key="20">
    <source>
        <dbReference type="Proteomes" id="UP001199044"/>
    </source>
</evidence>
<dbReference type="SMART" id="SM00387">
    <property type="entry name" value="HATPase_c"/>
    <property type="match status" value="1"/>
</dbReference>
<dbReference type="Pfam" id="PF00672">
    <property type="entry name" value="HAMP"/>
    <property type="match status" value="1"/>
</dbReference>
<keyword evidence="7 16" id="KW-0812">Transmembrane</keyword>
<evidence type="ECO:0000256" key="6">
    <source>
        <dbReference type="ARBA" id="ARBA00022679"/>
    </source>
</evidence>
<keyword evidence="6 14" id="KW-0808">Transferase</keyword>
<evidence type="ECO:0000256" key="5">
    <source>
        <dbReference type="ARBA" id="ARBA00022553"/>
    </source>
</evidence>
<evidence type="ECO:0000256" key="11">
    <source>
        <dbReference type="ARBA" id="ARBA00022989"/>
    </source>
</evidence>
<dbReference type="InterPro" id="IPR003594">
    <property type="entry name" value="HATPase_dom"/>
</dbReference>
<evidence type="ECO:0000256" key="10">
    <source>
        <dbReference type="ARBA" id="ARBA00022840"/>
    </source>
</evidence>
<proteinExistence type="predicted"/>
<keyword evidence="10 14" id="KW-0067">ATP-binding</keyword>
<dbReference type="PROSITE" id="PS50109">
    <property type="entry name" value="HIS_KIN"/>
    <property type="match status" value="1"/>
</dbReference>
<dbReference type="InterPro" id="IPR042295">
    <property type="entry name" value="NarX-like_N_sf"/>
</dbReference>
<dbReference type="PANTHER" id="PTHR24421:SF51">
    <property type="entry name" value="NITRATE_NITRITE SENSOR PROTEIN NARX"/>
    <property type="match status" value="1"/>
</dbReference>
<dbReference type="SUPFAM" id="SSF55874">
    <property type="entry name" value="ATPase domain of HSP90 chaperone/DNA topoisomerase II/histidine kinase"/>
    <property type="match status" value="1"/>
</dbReference>
<keyword evidence="20" id="KW-1185">Reference proteome</keyword>
<evidence type="ECO:0000256" key="7">
    <source>
        <dbReference type="ARBA" id="ARBA00022692"/>
    </source>
</evidence>
<keyword evidence="3 14" id="KW-1003">Cell membrane</keyword>
<feature type="domain" description="Histidine kinase" evidence="17">
    <location>
        <begin position="349"/>
        <end position="543"/>
    </location>
</feature>
<dbReference type="InterPro" id="IPR011712">
    <property type="entry name" value="Sig_transdc_His_kin_sub3_dim/P"/>
</dbReference>
<dbReference type="GO" id="GO:0016301">
    <property type="term" value="F:kinase activity"/>
    <property type="evidence" value="ECO:0007669"/>
    <property type="project" value="UniProtKB-KW"/>
</dbReference>
<dbReference type="Gene3D" id="1.20.5.1930">
    <property type="match status" value="1"/>
</dbReference>
<accession>A0ABS7YKX8</accession>
<dbReference type="PROSITE" id="PS50885">
    <property type="entry name" value="HAMP"/>
    <property type="match status" value="1"/>
</dbReference>
<evidence type="ECO:0000256" key="13">
    <source>
        <dbReference type="ARBA" id="ARBA00023136"/>
    </source>
</evidence>
<keyword evidence="12 14" id="KW-0902">Two-component regulatory system</keyword>
<feature type="coiled-coil region" evidence="15">
    <location>
        <begin position="192"/>
        <end position="219"/>
    </location>
</feature>
<dbReference type="InterPro" id="IPR003660">
    <property type="entry name" value="HAMP_dom"/>
</dbReference>
<dbReference type="PIRSF" id="PIRSF003167">
    <property type="entry name" value="STHK_NarX/NarQ"/>
    <property type="match status" value="1"/>
</dbReference>
<dbReference type="InterPro" id="IPR016380">
    <property type="entry name" value="Sig_transdc_His_kin_NarX/NarQ"/>
</dbReference>
<keyword evidence="5" id="KW-0597">Phosphoprotein</keyword>
<dbReference type="Pfam" id="PF02518">
    <property type="entry name" value="HATPase_c"/>
    <property type="match status" value="1"/>
</dbReference>
<evidence type="ECO:0000256" key="15">
    <source>
        <dbReference type="SAM" id="Coils"/>
    </source>
</evidence>
<dbReference type="InterPro" id="IPR036890">
    <property type="entry name" value="HATPase_C_sf"/>
</dbReference>
<comment type="subcellular location">
    <subcellularLocation>
        <location evidence="2">Cell inner membrane</location>
        <topology evidence="2">Multi-pass membrane protein</topology>
    </subcellularLocation>
</comment>
<dbReference type="InterPro" id="IPR050482">
    <property type="entry name" value="Sensor_HK_TwoCompSys"/>
</dbReference>
<reference evidence="20" key="1">
    <citation type="submission" date="2023-07" db="EMBL/GenBank/DDBJ databases">
        <title>Molecular identification of indigenous halophilic bacteria isolated from red sea cost, biodegradation of synthetic dyes and assessment of degraded metabolite toxicity.</title>
        <authorList>
            <person name="Chaieb K."/>
            <person name="Altayb H.N."/>
        </authorList>
    </citation>
    <scope>NUCLEOTIDE SEQUENCE [LARGE SCALE GENOMIC DNA]</scope>
    <source>
        <strain evidence="20">K20</strain>
    </source>
</reference>
<keyword evidence="4 14" id="KW-0997">Cell inner membrane</keyword>
<evidence type="ECO:0000256" key="8">
    <source>
        <dbReference type="ARBA" id="ARBA00022741"/>
    </source>
</evidence>
<dbReference type="InterPro" id="IPR005467">
    <property type="entry name" value="His_kinase_dom"/>
</dbReference>
<gene>
    <name evidence="19" type="ORF">LDJ79_05365</name>
</gene>
<evidence type="ECO:0000259" key="17">
    <source>
        <dbReference type="PROSITE" id="PS50109"/>
    </source>
</evidence>
<dbReference type="SUPFAM" id="SSF158472">
    <property type="entry name" value="HAMP domain-like"/>
    <property type="match status" value="1"/>
</dbReference>
<evidence type="ECO:0000256" key="2">
    <source>
        <dbReference type="ARBA" id="ARBA00004429"/>
    </source>
</evidence>
<protein>
    <recommendedName>
        <fullName evidence="14">Sensor protein</fullName>
        <ecNumber evidence="14">2.7.13.3</ecNumber>
    </recommendedName>
</protein>